<comment type="caution">
    <text evidence="2">The sequence shown here is derived from an EMBL/GenBank/DDBJ whole genome shotgun (WGS) entry which is preliminary data.</text>
</comment>
<dbReference type="EMBL" id="JAWMAJ010000002">
    <property type="protein sequence ID" value="MDV7214537.1"/>
    <property type="molecule type" value="Genomic_DNA"/>
</dbReference>
<sequence length="61" mass="6903">MTKVVSPFWKSSYSGQENACVEVADTTDLGRAIRDSKQHPEDGTPLLTVSRDAWRNFVQYL</sequence>
<evidence type="ECO:0000259" key="1">
    <source>
        <dbReference type="Pfam" id="PF04149"/>
    </source>
</evidence>
<name>A0ABU4F1T2_9ACTN</name>
<gene>
    <name evidence="2" type="ORF">R5A26_01085</name>
</gene>
<keyword evidence="3" id="KW-1185">Reference proteome</keyword>
<dbReference type="Pfam" id="PF04149">
    <property type="entry name" value="DUF397"/>
    <property type="match status" value="1"/>
</dbReference>
<dbReference type="RefSeq" id="WP_317769680.1">
    <property type="nucleotide sequence ID" value="NZ_JAWMAJ010000002.1"/>
</dbReference>
<dbReference type="InterPro" id="IPR007278">
    <property type="entry name" value="DUF397"/>
</dbReference>
<dbReference type="Proteomes" id="UP001187346">
    <property type="component" value="Unassembled WGS sequence"/>
</dbReference>
<feature type="domain" description="DUF397" evidence="1">
    <location>
        <begin position="10"/>
        <end position="59"/>
    </location>
</feature>
<protein>
    <submittedName>
        <fullName evidence="2">DUF397 domain-containing protein</fullName>
    </submittedName>
</protein>
<organism evidence="2 3">
    <name type="scientific">Streptomyces prunicolor</name>
    <dbReference type="NCBI Taxonomy" id="67348"/>
    <lineage>
        <taxon>Bacteria</taxon>
        <taxon>Bacillati</taxon>
        <taxon>Actinomycetota</taxon>
        <taxon>Actinomycetes</taxon>
        <taxon>Kitasatosporales</taxon>
        <taxon>Streptomycetaceae</taxon>
        <taxon>Streptomyces</taxon>
    </lineage>
</organism>
<evidence type="ECO:0000313" key="2">
    <source>
        <dbReference type="EMBL" id="MDV7214537.1"/>
    </source>
</evidence>
<evidence type="ECO:0000313" key="3">
    <source>
        <dbReference type="Proteomes" id="UP001187346"/>
    </source>
</evidence>
<accession>A0ABU4F1T2</accession>
<reference evidence="2 3" key="1">
    <citation type="submission" date="2023-10" db="EMBL/GenBank/DDBJ databases">
        <title>Characterization of rhizosphere-enriched actinobacteria from wheat plants lab-grown on chernevaya soil.</title>
        <authorList>
            <person name="Tikhonova E.N."/>
            <person name="Konopkin A."/>
            <person name="Kravchenko I.K."/>
        </authorList>
    </citation>
    <scope>NUCLEOTIDE SEQUENCE [LARGE SCALE GENOMIC DNA]</scope>
    <source>
        <strain evidence="2 3">RR29</strain>
    </source>
</reference>
<proteinExistence type="predicted"/>